<proteinExistence type="predicted"/>
<organism evidence="1 2">
    <name type="scientific">Ceratodon purpureus</name>
    <name type="common">Fire moss</name>
    <name type="synonym">Dicranum purpureum</name>
    <dbReference type="NCBI Taxonomy" id="3225"/>
    <lineage>
        <taxon>Eukaryota</taxon>
        <taxon>Viridiplantae</taxon>
        <taxon>Streptophyta</taxon>
        <taxon>Embryophyta</taxon>
        <taxon>Bryophyta</taxon>
        <taxon>Bryophytina</taxon>
        <taxon>Bryopsida</taxon>
        <taxon>Dicranidae</taxon>
        <taxon>Pseudoditrichales</taxon>
        <taxon>Ditrichaceae</taxon>
        <taxon>Ceratodon</taxon>
    </lineage>
</organism>
<gene>
    <name evidence="1" type="ORF">KC19_6G212600</name>
</gene>
<dbReference type="EMBL" id="CM026427">
    <property type="protein sequence ID" value="KAG0571118.1"/>
    <property type="molecule type" value="Genomic_DNA"/>
</dbReference>
<name>A0A8T0HK05_CERPU</name>
<dbReference type="Proteomes" id="UP000822688">
    <property type="component" value="Chromosome 6"/>
</dbReference>
<sequence>MLEKRKHQRENKCATYCTDTDKSSTLETMRVPQVTLQCALMPSQLPWDSKISDVRNEIDESSMSIVSLCSFLIKASKFSPSIALHSKIPPHLIPVSKTESARHEANSSQRRISVRWAVVRPPE</sequence>
<comment type="caution">
    <text evidence="1">The sequence shown here is derived from an EMBL/GenBank/DDBJ whole genome shotgun (WGS) entry which is preliminary data.</text>
</comment>
<evidence type="ECO:0000313" key="1">
    <source>
        <dbReference type="EMBL" id="KAG0571118.1"/>
    </source>
</evidence>
<protein>
    <submittedName>
        <fullName evidence="1">Uncharacterized protein</fullName>
    </submittedName>
</protein>
<accession>A0A8T0HK05</accession>
<reference evidence="1 2" key="1">
    <citation type="submission" date="2020-06" db="EMBL/GenBank/DDBJ databases">
        <title>WGS assembly of Ceratodon purpureus strain R40.</title>
        <authorList>
            <person name="Carey S.B."/>
            <person name="Jenkins J."/>
            <person name="Shu S."/>
            <person name="Lovell J.T."/>
            <person name="Sreedasyam A."/>
            <person name="Maumus F."/>
            <person name="Tiley G.P."/>
            <person name="Fernandez-Pozo N."/>
            <person name="Barry K."/>
            <person name="Chen C."/>
            <person name="Wang M."/>
            <person name="Lipzen A."/>
            <person name="Daum C."/>
            <person name="Saski C.A."/>
            <person name="Payton A.C."/>
            <person name="Mcbreen J.C."/>
            <person name="Conrad R.E."/>
            <person name="Kollar L.M."/>
            <person name="Olsson S."/>
            <person name="Huttunen S."/>
            <person name="Landis J.B."/>
            <person name="Wickett N.J."/>
            <person name="Johnson M.G."/>
            <person name="Rensing S.A."/>
            <person name="Grimwood J."/>
            <person name="Schmutz J."/>
            <person name="Mcdaniel S.F."/>
        </authorList>
    </citation>
    <scope>NUCLEOTIDE SEQUENCE [LARGE SCALE GENOMIC DNA]</scope>
    <source>
        <strain evidence="1 2">R40</strain>
    </source>
</reference>
<evidence type="ECO:0000313" key="2">
    <source>
        <dbReference type="Proteomes" id="UP000822688"/>
    </source>
</evidence>
<dbReference type="AlphaFoldDB" id="A0A8T0HK05"/>
<keyword evidence="2" id="KW-1185">Reference proteome</keyword>